<evidence type="ECO:0000313" key="4">
    <source>
        <dbReference type="Proteomes" id="UP000198287"/>
    </source>
</evidence>
<dbReference type="InterPro" id="IPR039683">
    <property type="entry name" value="Lsm12-like"/>
</dbReference>
<dbReference type="OrthoDB" id="1057137at2759"/>
<gene>
    <name evidence="2" type="ORF">Fcan01_19585</name>
</gene>
<dbReference type="STRING" id="158441.A0A226DKV9"/>
<dbReference type="Proteomes" id="UP000198287">
    <property type="component" value="Unassembled WGS sequence"/>
</dbReference>
<dbReference type="Pfam" id="PF09793">
    <property type="entry name" value="AD"/>
    <property type="match status" value="1"/>
</dbReference>
<dbReference type="PANTHER" id="PTHR13542">
    <property type="entry name" value="LSM12 HOMOLOG"/>
    <property type="match status" value="1"/>
</dbReference>
<dbReference type="EMBL" id="MH602547">
    <property type="protein sequence ID" value="QBH72792.1"/>
    <property type="molecule type" value="mRNA"/>
</dbReference>
<dbReference type="InterPro" id="IPR019181">
    <property type="entry name" value="LSM12_ABD"/>
</dbReference>
<reference evidence="3" key="2">
    <citation type="journal article" date="2019" name="Sci. Rep.">
        <title>No signal of deleterious mutation accumulation in conserved gene sequences of extant asexual hexapods.</title>
        <authorList>
            <person name="Brandt A."/>
            <person name="Bast J."/>
            <person name="Scheu S."/>
            <person name="Meusemann K."/>
            <person name="Donath A."/>
            <person name="Schuette K."/>
            <person name="Machida R."/>
            <person name="Kraaijeveld K."/>
        </authorList>
    </citation>
    <scope>NUCLEOTIDE SEQUENCE</scope>
    <source>
        <strain evidence="3">OG10571</strain>
    </source>
</reference>
<dbReference type="PROSITE" id="PS52001">
    <property type="entry name" value="AD"/>
    <property type="match status" value="1"/>
</dbReference>
<protein>
    <submittedName>
        <fullName evidence="2">Protein LSM12 A</fullName>
    </submittedName>
</protein>
<evidence type="ECO:0000259" key="1">
    <source>
        <dbReference type="PROSITE" id="PS52001"/>
    </source>
</evidence>
<organism evidence="2 4">
    <name type="scientific">Folsomia candida</name>
    <name type="common">Springtail</name>
    <dbReference type="NCBI Taxonomy" id="158441"/>
    <lineage>
        <taxon>Eukaryota</taxon>
        <taxon>Metazoa</taxon>
        <taxon>Ecdysozoa</taxon>
        <taxon>Arthropoda</taxon>
        <taxon>Hexapoda</taxon>
        <taxon>Collembola</taxon>
        <taxon>Entomobryomorpha</taxon>
        <taxon>Isotomoidea</taxon>
        <taxon>Isotomidae</taxon>
        <taxon>Proisotominae</taxon>
        <taxon>Folsomia</taxon>
    </lineage>
</organism>
<proteinExistence type="evidence at transcript level"/>
<dbReference type="EMBL" id="LNIX01000017">
    <property type="protein sequence ID" value="OXA45760.1"/>
    <property type="molecule type" value="Genomic_DNA"/>
</dbReference>
<evidence type="ECO:0000313" key="3">
    <source>
        <dbReference type="EMBL" id="QBH72792.1"/>
    </source>
</evidence>
<keyword evidence="4" id="KW-1185">Reference proteome</keyword>
<dbReference type="SMART" id="SM00995">
    <property type="entry name" value="AD"/>
    <property type="match status" value="1"/>
</dbReference>
<dbReference type="OMA" id="FEGELYC"/>
<dbReference type="AlphaFoldDB" id="A0A226DKV9"/>
<reference evidence="2 4" key="1">
    <citation type="submission" date="2015-12" db="EMBL/GenBank/DDBJ databases">
        <title>The genome of Folsomia candida.</title>
        <authorList>
            <person name="Faddeeva A."/>
            <person name="Derks M.F."/>
            <person name="Anvar Y."/>
            <person name="Smit S."/>
            <person name="Van Straalen N."/>
            <person name="Roelofs D."/>
        </authorList>
    </citation>
    <scope>NUCLEOTIDE SEQUENCE [LARGE SCALE GENOMIC DNA]</scope>
    <source>
        <strain evidence="2 4">VU population</strain>
        <tissue evidence="2">Whole body</tissue>
    </source>
</reference>
<dbReference type="InterPro" id="IPR048478">
    <property type="entry name" value="LSM12_LSM"/>
</dbReference>
<dbReference type="InterPro" id="IPR047574">
    <property type="entry name" value="AD"/>
</dbReference>
<accession>A0A226DKV9</accession>
<name>A0A226DKV9_FOLCA</name>
<dbReference type="Pfam" id="PF21166">
    <property type="entry name" value="LSM12_LSM"/>
    <property type="match status" value="1"/>
</dbReference>
<feature type="domain" description="AD" evidence="1">
    <location>
        <begin position="85"/>
        <end position="179"/>
    </location>
</feature>
<sequence>MRMADDKNVDITQKGLFTIGSHIKCRFQGDDVDGHVVAFQATDRMLMIRSPSSCGKSTSGNFILINADCVEKISVEELSPTESLKPVDFHKLEKRRQKVSQSKRARIRALSAGVPSEARKLFLSIIKTIDEVAWDGEKILVLNEVRISPPYKVDNVQGDKEASVTHVRKMVDKYWKEQQTTNSNS</sequence>
<evidence type="ECO:0000313" key="2">
    <source>
        <dbReference type="EMBL" id="OXA45760.1"/>
    </source>
</evidence>